<keyword evidence="7" id="KW-0732">Signal</keyword>
<dbReference type="PANTHER" id="PTHR47245">
    <property type="entry name" value="PEPTIDYLPROLYL ISOMERASE"/>
    <property type="match status" value="1"/>
</dbReference>
<evidence type="ECO:0000313" key="9">
    <source>
        <dbReference type="EMBL" id="CAA6825309.1"/>
    </source>
</evidence>
<evidence type="ECO:0000256" key="1">
    <source>
        <dbReference type="ARBA" id="ARBA00000971"/>
    </source>
</evidence>
<keyword evidence="4 5" id="KW-0697">Rotamase</keyword>
<name>A0A6S6UEF6_9GAMM</name>
<comment type="catalytic activity">
    <reaction evidence="1">
        <text>[protein]-peptidylproline (omega=180) = [protein]-peptidylproline (omega=0)</text>
        <dbReference type="Rhea" id="RHEA:16237"/>
        <dbReference type="Rhea" id="RHEA-COMP:10747"/>
        <dbReference type="Rhea" id="RHEA-COMP:10748"/>
        <dbReference type="ChEBI" id="CHEBI:83833"/>
        <dbReference type="ChEBI" id="CHEBI:83834"/>
        <dbReference type="EC" id="5.2.1.8"/>
    </reaction>
</comment>
<evidence type="ECO:0000256" key="6">
    <source>
        <dbReference type="SAM" id="MobiDB-lite"/>
    </source>
</evidence>
<organism evidence="9">
    <name type="scientific">uncultured Thiotrichaceae bacterium</name>
    <dbReference type="NCBI Taxonomy" id="298394"/>
    <lineage>
        <taxon>Bacteria</taxon>
        <taxon>Pseudomonadati</taxon>
        <taxon>Pseudomonadota</taxon>
        <taxon>Gammaproteobacteria</taxon>
        <taxon>Thiotrichales</taxon>
        <taxon>Thiotrichaceae</taxon>
        <taxon>environmental samples</taxon>
    </lineage>
</organism>
<keyword evidence="5 9" id="KW-0413">Isomerase</keyword>
<evidence type="ECO:0000256" key="7">
    <source>
        <dbReference type="SAM" id="SignalP"/>
    </source>
</evidence>
<dbReference type="Pfam" id="PF00639">
    <property type="entry name" value="Rotamase"/>
    <property type="match status" value="1"/>
</dbReference>
<dbReference type="PANTHER" id="PTHR47245:SF2">
    <property type="entry name" value="PEPTIDYL-PROLYL CIS-TRANS ISOMERASE HP_0175-RELATED"/>
    <property type="match status" value="1"/>
</dbReference>
<dbReference type="Gene3D" id="1.10.8.1040">
    <property type="match status" value="1"/>
</dbReference>
<accession>A0A6S6UEF6</accession>
<dbReference type="InterPro" id="IPR027304">
    <property type="entry name" value="Trigger_fact/SurA_dom_sf"/>
</dbReference>
<dbReference type="Gene3D" id="3.10.50.40">
    <property type="match status" value="1"/>
</dbReference>
<feature type="chain" id="PRO_5027798909" description="peptidylprolyl isomerase" evidence="7">
    <location>
        <begin position="25"/>
        <end position="292"/>
    </location>
</feature>
<feature type="signal peptide" evidence="7">
    <location>
        <begin position="1"/>
        <end position="24"/>
    </location>
</feature>
<dbReference type="InterPro" id="IPR046357">
    <property type="entry name" value="PPIase_dom_sf"/>
</dbReference>
<dbReference type="InterPro" id="IPR050245">
    <property type="entry name" value="PrsA_foldase"/>
</dbReference>
<evidence type="ECO:0000256" key="5">
    <source>
        <dbReference type="PROSITE-ProRule" id="PRU00278"/>
    </source>
</evidence>
<evidence type="ECO:0000256" key="2">
    <source>
        <dbReference type="ARBA" id="ARBA00007656"/>
    </source>
</evidence>
<feature type="region of interest" description="Disordered" evidence="6">
    <location>
        <begin position="271"/>
        <end position="292"/>
    </location>
</feature>
<dbReference type="EMBL" id="CACVAT010000407">
    <property type="protein sequence ID" value="CAA6825309.1"/>
    <property type="molecule type" value="Genomic_DNA"/>
</dbReference>
<dbReference type="PROSITE" id="PS50198">
    <property type="entry name" value="PPIC_PPIASE_2"/>
    <property type="match status" value="1"/>
</dbReference>
<dbReference type="SUPFAM" id="SSF54534">
    <property type="entry name" value="FKBP-like"/>
    <property type="match status" value="1"/>
</dbReference>
<dbReference type="EC" id="5.2.1.8" evidence="3"/>
<reference evidence="9" key="1">
    <citation type="submission" date="2020-01" db="EMBL/GenBank/DDBJ databases">
        <authorList>
            <person name="Meier V. D."/>
            <person name="Meier V D."/>
        </authorList>
    </citation>
    <scope>NUCLEOTIDE SEQUENCE</scope>
    <source>
        <strain evidence="9">HLG_WM_MAG_09</strain>
    </source>
</reference>
<gene>
    <name evidence="9" type="ORF">HELGO_WM17975</name>
</gene>
<dbReference type="GO" id="GO:0003755">
    <property type="term" value="F:peptidyl-prolyl cis-trans isomerase activity"/>
    <property type="evidence" value="ECO:0007669"/>
    <property type="project" value="UniProtKB-KW"/>
</dbReference>
<evidence type="ECO:0000259" key="8">
    <source>
        <dbReference type="PROSITE" id="PS50198"/>
    </source>
</evidence>
<feature type="domain" description="PpiC" evidence="8">
    <location>
        <begin position="138"/>
        <end position="228"/>
    </location>
</feature>
<dbReference type="SUPFAM" id="SSF109998">
    <property type="entry name" value="Triger factor/SurA peptide-binding domain-like"/>
    <property type="match status" value="1"/>
</dbReference>
<sequence>MRNKTNLLIASSLIGLSIAFPIMAEEKQADAADEIVAIVNGTDLKRSTLDSVIEMAKRARPTQLDEKVLLDDLIATEIARQEAKKSGLGEREDVKAKVQNFADKLILNTWMQEKASSLKISDEELKAVYDERIKDMPKTEYKARHILVKTEGEGKALVKELTGGKDFVELAKEKSTGPSGPKGGDLGWFKPQGMVKPFAEAVAAMKVGAVSEAPVETQFGWHVIKLEEQRDVKLPEIDSMKPQLKRQLEQKKMLEHMKALRAKADIKVLLKEKEAEEPKPEDEEKEEKKSDS</sequence>
<evidence type="ECO:0000256" key="3">
    <source>
        <dbReference type="ARBA" id="ARBA00013194"/>
    </source>
</evidence>
<dbReference type="InterPro" id="IPR000297">
    <property type="entry name" value="PPIase_PpiC"/>
</dbReference>
<dbReference type="AlphaFoldDB" id="A0A6S6UEF6"/>
<protein>
    <recommendedName>
        <fullName evidence="3">peptidylprolyl isomerase</fullName>
        <ecNumber evidence="3">5.2.1.8</ecNumber>
    </recommendedName>
</protein>
<proteinExistence type="inferred from homology"/>
<comment type="similarity">
    <text evidence="2">Belongs to the PpiC/parvulin rotamase family.</text>
</comment>
<evidence type="ECO:0000256" key="4">
    <source>
        <dbReference type="ARBA" id="ARBA00023110"/>
    </source>
</evidence>